<evidence type="ECO:0000256" key="2">
    <source>
        <dbReference type="SAM" id="SignalP"/>
    </source>
</evidence>
<protein>
    <recommendedName>
        <fullName evidence="3">Pollen allergen Poa p IX/Phl p VI domain-containing protein</fullName>
    </recommendedName>
</protein>
<feature type="domain" description="Pollen allergen Poa p IX/Phl p VI" evidence="3">
    <location>
        <begin position="7"/>
        <end position="156"/>
    </location>
</feature>
<gene>
    <name evidence="4" type="ORF">QYE76_019960</name>
</gene>
<keyword evidence="5" id="KW-1185">Reference proteome</keyword>
<evidence type="ECO:0000259" key="3">
    <source>
        <dbReference type="Pfam" id="PF01620"/>
    </source>
</evidence>
<accession>A0AAD8R7X5</accession>
<dbReference type="Proteomes" id="UP001231189">
    <property type="component" value="Unassembled WGS sequence"/>
</dbReference>
<reference evidence="4" key="1">
    <citation type="submission" date="2023-07" db="EMBL/GenBank/DDBJ databases">
        <title>A chromosome-level genome assembly of Lolium multiflorum.</title>
        <authorList>
            <person name="Chen Y."/>
            <person name="Copetti D."/>
            <person name="Kolliker R."/>
            <person name="Studer B."/>
        </authorList>
    </citation>
    <scope>NUCLEOTIDE SEQUENCE</scope>
    <source>
        <strain evidence="4">02402/16</strain>
        <tissue evidence="4">Leaf</tissue>
    </source>
</reference>
<feature type="signal peptide" evidence="2">
    <location>
        <begin position="1"/>
        <end position="25"/>
    </location>
</feature>
<dbReference type="Pfam" id="PF01620">
    <property type="entry name" value="Pollen_allerg_2"/>
    <property type="match status" value="2"/>
</dbReference>
<dbReference type="InterPro" id="IPR035506">
    <property type="entry name" value="Pollen_allergen/Os"/>
</dbReference>
<dbReference type="EMBL" id="JAUUTY010000006">
    <property type="protein sequence ID" value="KAK1614443.1"/>
    <property type="molecule type" value="Genomic_DNA"/>
</dbReference>
<feature type="chain" id="PRO_5042042685" description="Pollen allergen Poa p IX/Phl p VI domain-containing protein" evidence="2">
    <location>
        <begin position="26"/>
        <end position="333"/>
    </location>
</feature>
<comment type="similarity">
    <text evidence="1">Belongs to the Poa p IX/Phl p VI allergen family.</text>
</comment>
<organism evidence="4 5">
    <name type="scientific">Lolium multiflorum</name>
    <name type="common">Italian ryegrass</name>
    <name type="synonym">Lolium perenne subsp. multiflorum</name>
    <dbReference type="NCBI Taxonomy" id="4521"/>
    <lineage>
        <taxon>Eukaryota</taxon>
        <taxon>Viridiplantae</taxon>
        <taxon>Streptophyta</taxon>
        <taxon>Embryophyta</taxon>
        <taxon>Tracheophyta</taxon>
        <taxon>Spermatophyta</taxon>
        <taxon>Magnoliopsida</taxon>
        <taxon>Liliopsida</taxon>
        <taxon>Poales</taxon>
        <taxon>Poaceae</taxon>
        <taxon>BOP clade</taxon>
        <taxon>Pooideae</taxon>
        <taxon>Poodae</taxon>
        <taxon>Poeae</taxon>
        <taxon>Poeae Chloroplast Group 2 (Poeae type)</taxon>
        <taxon>Loliodinae</taxon>
        <taxon>Loliinae</taxon>
        <taxon>Lolium</taxon>
    </lineage>
</organism>
<feature type="domain" description="Pollen allergen Poa p IX/Phl p VI" evidence="3">
    <location>
        <begin position="165"/>
        <end position="257"/>
    </location>
</feature>
<evidence type="ECO:0000313" key="4">
    <source>
        <dbReference type="EMBL" id="KAK1614443.1"/>
    </source>
</evidence>
<sequence>MAVQKYTVALFLAVALVAGPAASYAADAGYTPAAAATPATPAATPAAAGGKATTDEQKLLEDVNAGFKAAVAAAAAPPADKFKIFEAAFSESSKGFLATSATKAPGLVPKLDTAYDIAYKAAEGATPEAKYDAFVTALTEALRVIAGALEVHAVKPATEEVPAAKIPTGELQIVDKIDAAFKIAATAANAAPANDKFTVFESSFNKALKECTGGAYETYKFIPSLEAAVKQAYAATVAAAPEVKYAVFEAALTKAITAMSQAQKAGKPAAAAATGAQPLPPARNRRRRCCHRRCWWLQSLISSPRLRLYIDHANILLNVCMCMTRAASGFVDN</sequence>
<dbReference type="PRINTS" id="PR00833">
    <property type="entry name" value="POAALLERGEN"/>
</dbReference>
<name>A0AAD8R7X5_LOLMU</name>
<comment type="caution">
    <text evidence="4">The sequence shown here is derived from an EMBL/GenBank/DDBJ whole genome shotgun (WGS) entry which is preliminary data.</text>
</comment>
<dbReference type="AlphaFoldDB" id="A0AAD8R7X5"/>
<proteinExistence type="inferred from homology"/>
<dbReference type="CDD" id="cd12805">
    <property type="entry name" value="Allergen_V_VI"/>
    <property type="match status" value="1"/>
</dbReference>
<keyword evidence="2" id="KW-0732">Signal</keyword>
<dbReference type="Gene3D" id="1.20.120.320">
    <property type="entry name" value="Group V grass pollen allergen"/>
    <property type="match status" value="2"/>
</dbReference>
<evidence type="ECO:0000313" key="5">
    <source>
        <dbReference type="Proteomes" id="UP001231189"/>
    </source>
</evidence>
<dbReference type="SUPFAM" id="SSF81736">
    <property type="entry name" value="Group V grass pollen allergen"/>
    <property type="match status" value="2"/>
</dbReference>
<dbReference type="InterPro" id="IPR002914">
    <property type="entry name" value="Poa_pIX/Phl_pVI"/>
</dbReference>
<evidence type="ECO:0000256" key="1">
    <source>
        <dbReference type="ARBA" id="ARBA00008818"/>
    </source>
</evidence>